<dbReference type="GO" id="GO:0005634">
    <property type="term" value="C:nucleus"/>
    <property type="evidence" value="ECO:0007669"/>
    <property type="project" value="UniProtKB-SubCell"/>
</dbReference>
<evidence type="ECO:0000256" key="5">
    <source>
        <dbReference type="ARBA" id="ARBA00022490"/>
    </source>
</evidence>
<keyword evidence="5" id="KW-0963">Cytoplasm</keyword>
<dbReference type="GO" id="GO:0000151">
    <property type="term" value="C:ubiquitin ligase complex"/>
    <property type="evidence" value="ECO:0007669"/>
    <property type="project" value="InterPro"/>
</dbReference>
<dbReference type="GO" id="GO:0006511">
    <property type="term" value="P:ubiquitin-dependent protein catabolic process"/>
    <property type="evidence" value="ECO:0007669"/>
    <property type="project" value="InterPro"/>
</dbReference>
<sequence>MLKFFEWLWSLVLRMYYFIFRIDPTKKTNNPQIKNEKHLPTYEELREKRNKYYSQNNLLPENQTITKKQPKTEKQGTKKTKSTNEDHKAIKNNNNNDNNTSLSNLKEKQEEGQNKKNHFHDKKTQQEKVNRKNKKKPKNYDWEFTVLMKIFEVEFLSRDKTTRGHQKKWNFTISYKRYQQLPKLQEYFEQNLDDFEESKLESFVDQILIEVFESQNKINVFNYLNQCYERSRNELTKLASMNQKTKQKAIKELWKARSVLIKKINELIIAYYRTAILSPCIFSGKASSLEKLGESLVKNSGVYFIKKLIKNPEIGGYDKEIALTIVEELRNYIISSPFYPNSLSGLKKILVVTNINILFNMVIGLTNFIPKILFDPKCFLKSGVLNNQYLTNKNINVNLEIEHNSFLGPIFFKSTILNKKIVDYLFEIRQKKGKYHYPNEINNLKQSIVTPYTQNLYTLVMNFIKRPKTRNKFWEWALYVLKANRIRSQMAYELEIESSQDGCSDSFIYNFCFMLLKMSKEISINSQNNEIGDIADYRSFQKENPLFFNFLDEAMLSPIEITGHKWISNDKLAKYQGNQNLLKRLRRQKSRQYTLEKEDVIITEEMDNNNQELYTAEDIEKEEEEEEEKEEEKEIEKEIEIKKETEIKKENEIKLETTKQMRLENEMKKKLEFNTYTFFSTIRSIQFGLQPLIQNYEKLRRQYSQEKKLGIVDGNGTPFLLEKLISYELSIIEEDFMNSFFNYCNLLNVWILKKAIPNINIQEISSQQFEIRLPLIHNVPKDFHHIPEFFINSTSSIMLFYINNFTKYIKNVNFVPVFNFYLTLFCSPRFIKSPFTRSKMLNIIYSLIHNNLVSPKGNELSIRYLMFSLLMFYIEVEYTGSNNQVFDRLHLRTTNITMISSLLDLNVYQRQFNQECKNHELLLRFAHFLVNDFDSIFNQAFEISIKIVQLIKDEKKFKKEIDGTQNIIVKRQLQSQFLEIQNYRKNQERHLSGLHSILPLYFNFLSKLIVKTDFKEILVSKEIINSLVSCINFNLINLFDFVTENEFKIDNLLQLFDYNIFIVRFVEISLLLEKKHFFVQSVANDTHCYDHDKFLKILALLKTKKSYKSKIFPNFKKYINNIEKIKQQEKLKTQKIQGNEVTVPDRFLCELTYEIMTNPVKLPNGTIVEKAAINHHLLNDPTDPYTRLPLTIEDVEDCIELKNEILEWKKKNKYL</sequence>
<dbReference type="InterPro" id="IPR045132">
    <property type="entry name" value="UBE4"/>
</dbReference>
<dbReference type="Gene3D" id="3.30.40.10">
    <property type="entry name" value="Zinc/RING finger domain, C3HC4 (zinc finger)"/>
    <property type="match status" value="1"/>
</dbReference>
<feature type="compositionally biased region" description="Basic and acidic residues" evidence="9">
    <location>
        <begin position="70"/>
        <end position="89"/>
    </location>
</feature>
<comment type="pathway">
    <text evidence="3">Protein modification; protein ubiquitination.</text>
</comment>
<dbReference type="AlphaFoldDB" id="A0AAV7Y5R5"/>
<protein>
    <submittedName>
        <fullName evidence="11">Ubiquitination factor e4</fullName>
    </submittedName>
</protein>
<dbReference type="GO" id="GO:0036503">
    <property type="term" value="P:ERAD pathway"/>
    <property type="evidence" value="ECO:0007669"/>
    <property type="project" value="InterPro"/>
</dbReference>
<keyword evidence="6" id="KW-0808">Transferase</keyword>
<dbReference type="Pfam" id="PF04564">
    <property type="entry name" value="U-box"/>
    <property type="match status" value="1"/>
</dbReference>
<dbReference type="EMBL" id="JANTQA010000075">
    <property type="protein sequence ID" value="KAJ3423960.1"/>
    <property type="molecule type" value="Genomic_DNA"/>
</dbReference>
<accession>A0AAV7Y5R5</accession>
<evidence type="ECO:0000259" key="10">
    <source>
        <dbReference type="PROSITE" id="PS51698"/>
    </source>
</evidence>
<dbReference type="PANTHER" id="PTHR13931:SF2">
    <property type="entry name" value="UBIQUITIN CONJUGATION FACTOR E4 B"/>
    <property type="match status" value="1"/>
</dbReference>
<keyword evidence="7" id="KW-0833">Ubl conjugation pathway</keyword>
<evidence type="ECO:0000256" key="6">
    <source>
        <dbReference type="ARBA" id="ARBA00022679"/>
    </source>
</evidence>
<gene>
    <name evidence="11" type="ORF">M0812_29591</name>
</gene>
<evidence type="ECO:0000313" key="12">
    <source>
        <dbReference type="Proteomes" id="UP001146793"/>
    </source>
</evidence>
<feature type="domain" description="U-box" evidence="10">
    <location>
        <begin position="1142"/>
        <end position="1215"/>
    </location>
</feature>
<feature type="region of interest" description="Disordered" evidence="9">
    <location>
        <begin position="53"/>
        <end position="135"/>
    </location>
</feature>
<dbReference type="Proteomes" id="UP001146793">
    <property type="component" value="Unassembled WGS sequence"/>
</dbReference>
<evidence type="ECO:0000256" key="1">
    <source>
        <dbReference type="ARBA" id="ARBA00004123"/>
    </source>
</evidence>
<reference evidence="11" key="1">
    <citation type="submission" date="2022-08" db="EMBL/GenBank/DDBJ databases">
        <title>Novel sulphate-reducing endosymbionts in the free-living metamonad Anaeramoeba.</title>
        <authorList>
            <person name="Jerlstrom-Hultqvist J."/>
            <person name="Cepicka I."/>
            <person name="Gallot-Lavallee L."/>
            <person name="Salas-Leiva D."/>
            <person name="Curtis B.A."/>
            <person name="Zahonova K."/>
            <person name="Pipaliya S."/>
            <person name="Dacks J."/>
            <person name="Roger A.J."/>
        </authorList>
    </citation>
    <scope>NUCLEOTIDE SEQUENCE</scope>
    <source>
        <strain evidence="11">Busselton2</strain>
    </source>
</reference>
<comment type="caution">
    <text evidence="11">The sequence shown here is derived from an EMBL/GenBank/DDBJ whole genome shotgun (WGS) entry which is preliminary data.</text>
</comment>
<name>A0AAV7Y5R5_9EUKA</name>
<feature type="compositionally biased region" description="Acidic residues" evidence="9">
    <location>
        <begin position="617"/>
        <end position="631"/>
    </location>
</feature>
<evidence type="ECO:0000256" key="4">
    <source>
        <dbReference type="ARBA" id="ARBA00007434"/>
    </source>
</evidence>
<comment type="subcellular location">
    <subcellularLocation>
        <location evidence="2">Cytoplasm</location>
    </subcellularLocation>
    <subcellularLocation>
        <location evidence="1">Nucleus</location>
    </subcellularLocation>
</comment>
<dbReference type="SMART" id="SM00504">
    <property type="entry name" value="Ubox"/>
    <property type="match status" value="1"/>
</dbReference>
<dbReference type="InterPro" id="IPR019474">
    <property type="entry name" value="Ub_conjug_fac_E4_core"/>
</dbReference>
<dbReference type="GO" id="GO:0034450">
    <property type="term" value="F:ubiquitin-ubiquitin ligase activity"/>
    <property type="evidence" value="ECO:0007669"/>
    <property type="project" value="InterPro"/>
</dbReference>
<dbReference type="GO" id="GO:0005737">
    <property type="term" value="C:cytoplasm"/>
    <property type="evidence" value="ECO:0007669"/>
    <property type="project" value="UniProtKB-SubCell"/>
</dbReference>
<organism evidence="11 12">
    <name type="scientific">Anaeramoeba flamelloides</name>
    <dbReference type="NCBI Taxonomy" id="1746091"/>
    <lineage>
        <taxon>Eukaryota</taxon>
        <taxon>Metamonada</taxon>
        <taxon>Anaeramoebidae</taxon>
        <taxon>Anaeramoeba</taxon>
    </lineage>
</organism>
<dbReference type="SUPFAM" id="SSF57850">
    <property type="entry name" value="RING/U-box"/>
    <property type="match status" value="1"/>
</dbReference>
<proteinExistence type="inferred from homology"/>
<dbReference type="InterPro" id="IPR013083">
    <property type="entry name" value="Znf_RING/FYVE/PHD"/>
</dbReference>
<keyword evidence="8" id="KW-0539">Nucleus</keyword>
<dbReference type="PANTHER" id="PTHR13931">
    <property type="entry name" value="UBIQUITINATION FACTOR E4"/>
    <property type="match status" value="1"/>
</dbReference>
<dbReference type="PROSITE" id="PS51698">
    <property type="entry name" value="U_BOX"/>
    <property type="match status" value="1"/>
</dbReference>
<dbReference type="InterPro" id="IPR003613">
    <property type="entry name" value="Ubox_domain"/>
</dbReference>
<evidence type="ECO:0000256" key="2">
    <source>
        <dbReference type="ARBA" id="ARBA00004496"/>
    </source>
</evidence>
<evidence type="ECO:0000256" key="8">
    <source>
        <dbReference type="ARBA" id="ARBA00023242"/>
    </source>
</evidence>
<dbReference type="Pfam" id="PF10408">
    <property type="entry name" value="Ufd2P_core"/>
    <property type="match status" value="2"/>
</dbReference>
<evidence type="ECO:0000313" key="11">
    <source>
        <dbReference type="EMBL" id="KAJ3423960.1"/>
    </source>
</evidence>
<evidence type="ECO:0000256" key="7">
    <source>
        <dbReference type="ARBA" id="ARBA00022786"/>
    </source>
</evidence>
<evidence type="ECO:0000256" key="3">
    <source>
        <dbReference type="ARBA" id="ARBA00004906"/>
    </source>
</evidence>
<feature type="compositionally biased region" description="Basic and acidic residues" evidence="9">
    <location>
        <begin position="105"/>
        <end position="114"/>
    </location>
</feature>
<feature type="compositionally biased region" description="Polar residues" evidence="9">
    <location>
        <begin position="53"/>
        <end position="67"/>
    </location>
</feature>
<comment type="similarity">
    <text evidence="4">Belongs to the ubiquitin conjugation factor E4 family.</text>
</comment>
<evidence type="ECO:0000256" key="9">
    <source>
        <dbReference type="SAM" id="MobiDB-lite"/>
    </source>
</evidence>
<dbReference type="GO" id="GO:0000209">
    <property type="term" value="P:protein polyubiquitination"/>
    <property type="evidence" value="ECO:0007669"/>
    <property type="project" value="TreeGrafter"/>
</dbReference>
<feature type="region of interest" description="Disordered" evidence="9">
    <location>
        <begin position="617"/>
        <end position="636"/>
    </location>
</feature>